<keyword evidence="9 14" id="KW-0067">ATP-binding</keyword>
<comment type="similarity">
    <text evidence="15">Belongs to the AAA ATPase family.</text>
</comment>
<comment type="similarity">
    <text evidence="13 14">In the central section; belongs to the AAA ATPase family.</text>
</comment>
<dbReference type="FunFam" id="1.20.58.760:FF:000001">
    <property type="entry name" value="ATP-dependent zinc metalloprotease FtsH"/>
    <property type="match status" value="1"/>
</dbReference>
<dbReference type="AlphaFoldDB" id="A0A0D5YPW1"/>
<evidence type="ECO:0000256" key="10">
    <source>
        <dbReference type="ARBA" id="ARBA00022989"/>
    </source>
</evidence>
<reference evidence="17 18" key="1">
    <citation type="submission" date="2015-03" db="EMBL/GenBank/DDBJ databases">
        <title>Complete genome sequence of Muricauda lutaonensis CC-HSB-11T, isolated from a coastal hot spring.</title>
        <authorList>
            <person name="Kim K.M."/>
        </authorList>
    </citation>
    <scope>NUCLEOTIDE SEQUENCE [LARGE SCALE GENOMIC DNA]</scope>
    <source>
        <strain evidence="17 18">CC-HSB-11</strain>
    </source>
</reference>
<evidence type="ECO:0000256" key="11">
    <source>
        <dbReference type="ARBA" id="ARBA00023049"/>
    </source>
</evidence>
<comment type="subcellular location">
    <subcellularLocation>
        <location evidence="14">Cell membrane</location>
        <topology evidence="14">Multi-pass membrane protein</topology>
        <orientation evidence="14">Cytoplasmic side</orientation>
    </subcellularLocation>
    <subcellularLocation>
        <location evidence="1">Membrane</location>
    </subcellularLocation>
</comment>
<gene>
    <name evidence="14" type="primary">ftsH</name>
    <name evidence="17" type="ORF">VC82_192</name>
</gene>
<dbReference type="Pfam" id="PF00004">
    <property type="entry name" value="AAA"/>
    <property type="match status" value="1"/>
</dbReference>
<dbReference type="GO" id="GO:0005524">
    <property type="term" value="F:ATP binding"/>
    <property type="evidence" value="ECO:0007669"/>
    <property type="project" value="UniProtKB-UniRule"/>
</dbReference>
<dbReference type="KEGG" id="mlt:VC82_192"/>
<keyword evidence="3 14" id="KW-0645">Protease</keyword>
<dbReference type="Pfam" id="PF01434">
    <property type="entry name" value="Peptidase_M41"/>
    <property type="match status" value="1"/>
</dbReference>
<evidence type="ECO:0000256" key="5">
    <source>
        <dbReference type="ARBA" id="ARBA00022723"/>
    </source>
</evidence>
<dbReference type="InterPro" id="IPR005936">
    <property type="entry name" value="FtsH"/>
</dbReference>
<dbReference type="EC" id="3.4.24.-" evidence="14"/>
<evidence type="ECO:0000256" key="7">
    <source>
        <dbReference type="ARBA" id="ARBA00022801"/>
    </source>
</evidence>
<dbReference type="SUPFAM" id="SSF140990">
    <property type="entry name" value="FtsH protease domain-like"/>
    <property type="match status" value="1"/>
</dbReference>
<keyword evidence="18" id="KW-1185">Reference proteome</keyword>
<protein>
    <recommendedName>
        <fullName evidence="14">ATP-dependent zinc metalloprotease FtsH</fullName>
        <ecNumber evidence="14">3.4.24.-</ecNumber>
    </recommendedName>
</protein>
<dbReference type="GO" id="GO:0004176">
    <property type="term" value="F:ATP-dependent peptidase activity"/>
    <property type="evidence" value="ECO:0007669"/>
    <property type="project" value="InterPro"/>
</dbReference>
<feature type="active site" evidence="14">
    <location>
        <position position="453"/>
    </location>
</feature>
<dbReference type="PATRIC" id="fig|516051.4.peg.198"/>
<feature type="transmembrane region" description="Helical" evidence="14">
    <location>
        <begin position="137"/>
        <end position="155"/>
    </location>
</feature>
<dbReference type="STRING" id="516051.VC82_192"/>
<dbReference type="OrthoDB" id="9809379at2"/>
<dbReference type="Gene3D" id="3.40.50.300">
    <property type="entry name" value="P-loop containing nucleotide triphosphate hydrolases"/>
    <property type="match status" value="1"/>
</dbReference>
<dbReference type="SMART" id="SM00382">
    <property type="entry name" value="AAA"/>
    <property type="match status" value="1"/>
</dbReference>
<keyword evidence="14" id="KW-1003">Cell membrane</keyword>
<evidence type="ECO:0000256" key="1">
    <source>
        <dbReference type="ARBA" id="ARBA00004370"/>
    </source>
</evidence>
<feature type="binding site" evidence="14">
    <location>
        <position position="452"/>
    </location>
    <ligand>
        <name>Zn(2+)</name>
        <dbReference type="ChEBI" id="CHEBI:29105"/>
        <note>catalytic</note>
    </ligand>
</feature>
<comment type="cofactor">
    <cofactor evidence="14">
        <name>Zn(2+)</name>
        <dbReference type="ChEBI" id="CHEBI:29105"/>
    </cofactor>
    <text evidence="14">Binds 1 zinc ion per subunit.</text>
</comment>
<keyword evidence="10 14" id="KW-1133">Transmembrane helix</keyword>
<feature type="binding site" evidence="14">
    <location>
        <begin position="228"/>
        <end position="235"/>
    </location>
    <ligand>
        <name>ATP</name>
        <dbReference type="ChEBI" id="CHEBI:30616"/>
    </ligand>
</feature>
<keyword evidence="8 14" id="KW-0862">Zinc</keyword>
<dbReference type="PANTHER" id="PTHR43655:SF2">
    <property type="entry name" value="AFG3 LIKE MATRIX AAA PEPTIDASE SUBUNIT 2, ISOFORM A"/>
    <property type="match status" value="1"/>
</dbReference>
<dbReference type="Gene3D" id="3.30.720.210">
    <property type="match status" value="1"/>
</dbReference>
<feature type="binding site" evidence="14">
    <location>
        <position position="529"/>
    </location>
    <ligand>
        <name>Zn(2+)</name>
        <dbReference type="ChEBI" id="CHEBI:29105"/>
        <note>catalytic</note>
    </ligand>
</feature>
<dbReference type="InterPro" id="IPR003960">
    <property type="entry name" value="ATPase_AAA_CS"/>
</dbReference>
<evidence type="ECO:0000256" key="4">
    <source>
        <dbReference type="ARBA" id="ARBA00022692"/>
    </source>
</evidence>
<evidence type="ECO:0000313" key="18">
    <source>
        <dbReference type="Proteomes" id="UP000032726"/>
    </source>
</evidence>
<dbReference type="FunFam" id="1.10.8.60:FF:000001">
    <property type="entry name" value="ATP-dependent zinc metalloprotease FtsH"/>
    <property type="match status" value="1"/>
</dbReference>
<dbReference type="Pfam" id="PF06480">
    <property type="entry name" value="FtsH_ext"/>
    <property type="match status" value="1"/>
</dbReference>
<comment type="subunit">
    <text evidence="14">Homohexamer.</text>
</comment>
<dbReference type="InterPro" id="IPR027417">
    <property type="entry name" value="P-loop_NTPase"/>
</dbReference>
<dbReference type="EMBL" id="CP011071">
    <property type="protein sequence ID" value="AKA33881.1"/>
    <property type="molecule type" value="Genomic_DNA"/>
</dbReference>
<dbReference type="Proteomes" id="UP000032726">
    <property type="component" value="Chromosome"/>
</dbReference>
<dbReference type="GO" id="GO:0006508">
    <property type="term" value="P:proteolysis"/>
    <property type="evidence" value="ECO:0007669"/>
    <property type="project" value="UniProtKB-KW"/>
</dbReference>
<dbReference type="RefSeq" id="WP_045800725.1">
    <property type="nucleotide sequence ID" value="NZ_CP011071.1"/>
</dbReference>
<keyword evidence="11 14" id="KW-0482">Metalloprotease</keyword>
<sequence length="640" mass="72001">MKKQDKYSIWFYLAVFAFMIGLQVLLFPASNAAKQELSYKQFKEKLLEGKIERLVIQQDKILGIFKDSTRTTDTIKVSSGPTAPWRIRMQEIENQMKRQFIVNRLPNVDDDQLLYQLEKANVDYLGRIENNFLRDFFLNWIIPFVIIIFIWGLLYRRMWGGKGHPMMNLGKNKAKIYAEKPDNQVTFKDVAGVDEAVEEVQEMVNFLKDPKKYTQLGGKLPKGILLIGPPGTGKTLLAKAVAGEAGVPFFNLSGSEFVEMFVGVGAARVRDLFKQAKEQAPCIIFIDELDAIGKKRGGPGVVGGGYDERENTLNQLLVEMDGFDPGKGVIIMAATNRPEVLDRALLRPGRFDRQVLVDRPDMKGREAIFKVHARNIKMADDVDLKNLAAQTPGFAGAEIANVCNEAALLAVRKGHDKVTQRDFEEAIERVIAGLEKKNKLITDKERKIVAYHESGHAIVGYFTEGADEVQKVSIVPRGIGALGYTLQMPLEDRYLMSKSELMGKIKGLLGGRAAEEIVFGDITTGASNDLERVSKLARNMVTVYGMSDKVPNISLVQDSSGQFLGNDLFKEKRSEKLEQLIDDEVQKIIDECYKEAKQLLQEKRPLLEKMAVMLLEKEVLDRQEIKEILGDKKKKKQVAH</sequence>
<evidence type="ECO:0000259" key="16">
    <source>
        <dbReference type="SMART" id="SM00382"/>
    </source>
</evidence>
<keyword evidence="6 14" id="KW-0547">Nucleotide-binding</keyword>
<keyword evidence="5 14" id="KW-0479">Metal-binding</keyword>
<keyword evidence="7 14" id="KW-0378">Hydrolase</keyword>
<dbReference type="InterPro" id="IPR003959">
    <property type="entry name" value="ATPase_AAA_core"/>
</dbReference>
<dbReference type="GO" id="GO:0030163">
    <property type="term" value="P:protein catabolic process"/>
    <property type="evidence" value="ECO:0007669"/>
    <property type="project" value="UniProtKB-UniRule"/>
</dbReference>
<dbReference type="HOGENOM" id="CLU_000688_16_2_10"/>
<dbReference type="Pfam" id="PF17862">
    <property type="entry name" value="AAA_lid_3"/>
    <property type="match status" value="1"/>
</dbReference>
<dbReference type="CDD" id="cd19501">
    <property type="entry name" value="RecA-like_FtsH"/>
    <property type="match status" value="1"/>
</dbReference>
<accession>A0A0D5YPW1</accession>
<organism evidence="17 18">
    <name type="scientific">Flagellimonas lutaonensis</name>
    <dbReference type="NCBI Taxonomy" id="516051"/>
    <lineage>
        <taxon>Bacteria</taxon>
        <taxon>Pseudomonadati</taxon>
        <taxon>Bacteroidota</taxon>
        <taxon>Flavobacteriia</taxon>
        <taxon>Flavobacteriales</taxon>
        <taxon>Flavobacteriaceae</taxon>
        <taxon>Flagellimonas</taxon>
    </lineage>
</organism>
<evidence type="ECO:0000256" key="14">
    <source>
        <dbReference type="HAMAP-Rule" id="MF_01458"/>
    </source>
</evidence>
<dbReference type="HAMAP" id="MF_01458">
    <property type="entry name" value="FtsH"/>
    <property type="match status" value="1"/>
</dbReference>
<proteinExistence type="inferred from homology"/>
<name>A0A0D5YPW1_9FLAO</name>
<comment type="similarity">
    <text evidence="2 14">In the C-terminal section; belongs to the peptidase M41 family.</text>
</comment>
<dbReference type="FunFam" id="3.40.50.300:FF:000001">
    <property type="entry name" value="ATP-dependent zinc metalloprotease FtsH"/>
    <property type="match status" value="1"/>
</dbReference>
<dbReference type="Gene3D" id="1.20.58.760">
    <property type="entry name" value="Peptidase M41"/>
    <property type="match status" value="1"/>
</dbReference>
<evidence type="ECO:0000256" key="15">
    <source>
        <dbReference type="RuleBase" id="RU003651"/>
    </source>
</evidence>
<dbReference type="GO" id="GO:0008270">
    <property type="term" value="F:zinc ion binding"/>
    <property type="evidence" value="ECO:0007669"/>
    <property type="project" value="UniProtKB-UniRule"/>
</dbReference>
<dbReference type="InterPro" id="IPR041569">
    <property type="entry name" value="AAA_lid_3"/>
</dbReference>
<evidence type="ECO:0000256" key="13">
    <source>
        <dbReference type="ARBA" id="ARBA00061570"/>
    </source>
</evidence>
<evidence type="ECO:0000256" key="2">
    <source>
        <dbReference type="ARBA" id="ARBA00010044"/>
    </source>
</evidence>
<feature type="binding site" evidence="14">
    <location>
        <position position="456"/>
    </location>
    <ligand>
        <name>Zn(2+)</name>
        <dbReference type="ChEBI" id="CHEBI:29105"/>
        <note>catalytic</note>
    </ligand>
</feature>
<evidence type="ECO:0000256" key="6">
    <source>
        <dbReference type="ARBA" id="ARBA00022741"/>
    </source>
</evidence>
<dbReference type="GO" id="GO:0004222">
    <property type="term" value="F:metalloendopeptidase activity"/>
    <property type="evidence" value="ECO:0007669"/>
    <property type="project" value="InterPro"/>
</dbReference>
<evidence type="ECO:0000256" key="12">
    <source>
        <dbReference type="ARBA" id="ARBA00023136"/>
    </source>
</evidence>
<dbReference type="SUPFAM" id="SSF52540">
    <property type="entry name" value="P-loop containing nucleoside triphosphate hydrolases"/>
    <property type="match status" value="1"/>
</dbReference>
<dbReference type="InterPro" id="IPR050928">
    <property type="entry name" value="ATP-dep_Zn_Metalloprotease"/>
</dbReference>
<dbReference type="GO" id="GO:0005886">
    <property type="term" value="C:plasma membrane"/>
    <property type="evidence" value="ECO:0007669"/>
    <property type="project" value="UniProtKB-SubCell"/>
</dbReference>
<dbReference type="GO" id="GO:0016887">
    <property type="term" value="F:ATP hydrolysis activity"/>
    <property type="evidence" value="ECO:0007669"/>
    <property type="project" value="UniProtKB-UniRule"/>
</dbReference>
<dbReference type="InterPro" id="IPR037219">
    <property type="entry name" value="Peptidase_M41-like"/>
</dbReference>
<dbReference type="NCBIfam" id="TIGR01241">
    <property type="entry name" value="FtsH_fam"/>
    <property type="match status" value="1"/>
</dbReference>
<dbReference type="InterPro" id="IPR003593">
    <property type="entry name" value="AAA+_ATPase"/>
</dbReference>
<evidence type="ECO:0000256" key="9">
    <source>
        <dbReference type="ARBA" id="ARBA00022840"/>
    </source>
</evidence>
<evidence type="ECO:0000256" key="8">
    <source>
        <dbReference type="ARBA" id="ARBA00022833"/>
    </source>
</evidence>
<keyword evidence="4 14" id="KW-0812">Transmembrane</keyword>
<feature type="transmembrane region" description="Helical" evidence="14">
    <location>
        <begin position="9"/>
        <end position="29"/>
    </location>
</feature>
<dbReference type="PROSITE" id="PS00674">
    <property type="entry name" value="AAA"/>
    <property type="match status" value="1"/>
</dbReference>
<evidence type="ECO:0000256" key="3">
    <source>
        <dbReference type="ARBA" id="ARBA00022670"/>
    </source>
</evidence>
<dbReference type="PANTHER" id="PTHR43655">
    <property type="entry name" value="ATP-DEPENDENT PROTEASE"/>
    <property type="match status" value="1"/>
</dbReference>
<feature type="domain" description="AAA+ ATPase" evidence="16">
    <location>
        <begin position="220"/>
        <end position="361"/>
    </location>
</feature>
<comment type="function">
    <text evidence="14">Acts as a processive, ATP-dependent zinc metallopeptidase for both cytoplasmic and membrane proteins. Plays a role in the quality control of integral membrane proteins.</text>
</comment>
<dbReference type="InterPro" id="IPR000642">
    <property type="entry name" value="Peptidase_M41"/>
</dbReference>
<keyword evidence="12 14" id="KW-0472">Membrane</keyword>
<evidence type="ECO:0000313" key="17">
    <source>
        <dbReference type="EMBL" id="AKA33881.1"/>
    </source>
</evidence>
<dbReference type="Gene3D" id="1.10.8.60">
    <property type="match status" value="1"/>
</dbReference>
<dbReference type="InterPro" id="IPR011546">
    <property type="entry name" value="Pept_M41_FtsH_extracell"/>
</dbReference>